<organism evidence="2">
    <name type="scientific">Anopheles darlingi</name>
    <name type="common">Mosquito</name>
    <dbReference type="NCBI Taxonomy" id="43151"/>
    <lineage>
        <taxon>Eukaryota</taxon>
        <taxon>Metazoa</taxon>
        <taxon>Ecdysozoa</taxon>
        <taxon>Arthropoda</taxon>
        <taxon>Hexapoda</taxon>
        <taxon>Insecta</taxon>
        <taxon>Pterygota</taxon>
        <taxon>Neoptera</taxon>
        <taxon>Endopterygota</taxon>
        <taxon>Diptera</taxon>
        <taxon>Nematocera</taxon>
        <taxon>Culicoidea</taxon>
        <taxon>Culicidae</taxon>
        <taxon>Anophelinae</taxon>
        <taxon>Anopheles</taxon>
    </lineage>
</organism>
<evidence type="ECO:0000256" key="1">
    <source>
        <dbReference type="SAM" id="SignalP"/>
    </source>
</evidence>
<sequence>MKMIGYLAMDDAMALLLHFALAGLCDDGPKWIRQYPSVHPLAVLITFRWIPFHLCCRSFPSLEVWCHQSPQKLALDCQASESHLY</sequence>
<evidence type="ECO:0000313" key="2">
    <source>
        <dbReference type="EMBL" id="MBW72551.1"/>
    </source>
</evidence>
<feature type="chain" id="PRO_5014928223" evidence="1">
    <location>
        <begin position="23"/>
        <end position="85"/>
    </location>
</feature>
<feature type="signal peptide" evidence="1">
    <location>
        <begin position="1"/>
        <end position="22"/>
    </location>
</feature>
<reference evidence="2" key="1">
    <citation type="submission" date="2018-01" db="EMBL/GenBank/DDBJ databases">
        <title>An insight into the sialome of Amazonian anophelines.</title>
        <authorList>
            <person name="Ribeiro J.M."/>
            <person name="Scarpassa V."/>
            <person name="Calvo E."/>
        </authorList>
    </citation>
    <scope>NUCLEOTIDE SEQUENCE</scope>
</reference>
<dbReference type="AlphaFoldDB" id="A0A2M4D4X1"/>
<protein>
    <submittedName>
        <fullName evidence="2">Putative secreted protein</fullName>
    </submittedName>
</protein>
<dbReference type="EMBL" id="GGFL01008373">
    <property type="protein sequence ID" value="MBW72551.1"/>
    <property type="molecule type" value="Transcribed_RNA"/>
</dbReference>
<keyword evidence="1" id="KW-0732">Signal</keyword>
<proteinExistence type="predicted"/>
<name>A0A2M4D4X1_ANODA</name>
<accession>A0A2M4D4X1</accession>